<sequence>MFQTSRPSTASRSASSGGHASPPKINSRTASSATAGHSDASVGTVETTLMSRETSHGPRSKPDRTRERGAGTRQAPCRHASHISSQEASNATDRPASTRSPGPSGSFCRNIRASASTNAAALRWLTATPLGVPVEPEVKITHASSSGVGSSGTGVPAPSSGAFCFGAVPAAIPPAVTMAVTCASPKTSSARSSGSSASTGTYAAPTSRIDRIAT</sequence>
<reference evidence="2" key="1">
    <citation type="submission" date="2020-05" db="EMBL/GenBank/DDBJ databases">
        <authorList>
            <person name="Chiriac C."/>
            <person name="Salcher M."/>
            <person name="Ghai R."/>
            <person name="Kavagutti S V."/>
        </authorList>
    </citation>
    <scope>NUCLEOTIDE SEQUENCE</scope>
</reference>
<evidence type="ECO:0000313" key="2">
    <source>
        <dbReference type="EMBL" id="CAB4884238.1"/>
    </source>
</evidence>
<feature type="compositionally biased region" description="Polar residues" evidence="1">
    <location>
        <begin position="82"/>
        <end position="103"/>
    </location>
</feature>
<feature type="region of interest" description="Disordered" evidence="1">
    <location>
        <begin position="1"/>
        <end position="110"/>
    </location>
</feature>
<feature type="compositionally biased region" description="Low complexity" evidence="1">
    <location>
        <begin position="183"/>
        <end position="207"/>
    </location>
</feature>
<protein>
    <submittedName>
        <fullName evidence="2">Unannotated protein</fullName>
    </submittedName>
</protein>
<proteinExistence type="predicted"/>
<gene>
    <name evidence="2" type="ORF">UFOPK3472_00974</name>
</gene>
<accession>A0A6J7ERE0</accession>
<feature type="compositionally biased region" description="Basic and acidic residues" evidence="1">
    <location>
        <begin position="53"/>
        <end position="70"/>
    </location>
</feature>
<dbReference type="EMBL" id="CAFBLX010000045">
    <property type="protein sequence ID" value="CAB4884238.1"/>
    <property type="molecule type" value="Genomic_DNA"/>
</dbReference>
<organism evidence="2">
    <name type="scientific">freshwater metagenome</name>
    <dbReference type="NCBI Taxonomy" id="449393"/>
    <lineage>
        <taxon>unclassified sequences</taxon>
        <taxon>metagenomes</taxon>
        <taxon>ecological metagenomes</taxon>
    </lineage>
</organism>
<name>A0A6J7ERE0_9ZZZZ</name>
<feature type="region of interest" description="Disordered" evidence="1">
    <location>
        <begin position="183"/>
        <end position="214"/>
    </location>
</feature>
<feature type="compositionally biased region" description="Low complexity" evidence="1">
    <location>
        <begin position="1"/>
        <end position="23"/>
    </location>
</feature>
<feature type="compositionally biased region" description="Polar residues" evidence="1">
    <location>
        <begin position="24"/>
        <end position="35"/>
    </location>
</feature>
<dbReference type="AlphaFoldDB" id="A0A6J7ERE0"/>
<evidence type="ECO:0000256" key="1">
    <source>
        <dbReference type="SAM" id="MobiDB-lite"/>
    </source>
</evidence>